<dbReference type="InterPro" id="IPR025110">
    <property type="entry name" value="AMP-bd_C"/>
</dbReference>
<evidence type="ECO:0000313" key="5">
    <source>
        <dbReference type="EMBL" id="GAA0384906.1"/>
    </source>
</evidence>
<organism evidence="5 6">
    <name type="scientific">Brevundimonas terrae</name>
    <dbReference type="NCBI Taxonomy" id="363631"/>
    <lineage>
        <taxon>Bacteria</taxon>
        <taxon>Pseudomonadati</taxon>
        <taxon>Pseudomonadota</taxon>
        <taxon>Alphaproteobacteria</taxon>
        <taxon>Caulobacterales</taxon>
        <taxon>Caulobacteraceae</taxon>
        <taxon>Brevundimonas</taxon>
    </lineage>
</organism>
<dbReference type="EMBL" id="BAAAEJ010000003">
    <property type="protein sequence ID" value="GAA0384906.1"/>
    <property type="molecule type" value="Genomic_DNA"/>
</dbReference>
<evidence type="ECO:0000256" key="1">
    <source>
        <dbReference type="ARBA" id="ARBA00006432"/>
    </source>
</evidence>
<dbReference type="Proteomes" id="UP001500791">
    <property type="component" value="Unassembled WGS sequence"/>
</dbReference>
<dbReference type="NCBIfam" id="NF004837">
    <property type="entry name" value="PRK06187.1"/>
    <property type="match status" value="1"/>
</dbReference>
<feature type="domain" description="AMP-binding enzyme C-terminal" evidence="4">
    <location>
        <begin position="439"/>
        <end position="514"/>
    </location>
</feature>
<keyword evidence="2 5" id="KW-0436">Ligase</keyword>
<gene>
    <name evidence="5" type="ORF">GCM10009093_09780</name>
</gene>
<evidence type="ECO:0000256" key="2">
    <source>
        <dbReference type="ARBA" id="ARBA00022598"/>
    </source>
</evidence>
<dbReference type="Gene3D" id="3.40.50.12780">
    <property type="entry name" value="N-terminal domain of ligase-like"/>
    <property type="match status" value="1"/>
</dbReference>
<feature type="domain" description="AMP-dependent synthetase/ligase" evidence="3">
    <location>
        <begin position="25"/>
        <end position="388"/>
    </location>
</feature>
<dbReference type="Pfam" id="PF00501">
    <property type="entry name" value="AMP-binding"/>
    <property type="match status" value="1"/>
</dbReference>
<dbReference type="Pfam" id="PF13193">
    <property type="entry name" value="AMP-binding_C"/>
    <property type="match status" value="1"/>
</dbReference>
<keyword evidence="6" id="KW-1185">Reference proteome</keyword>
<dbReference type="CDD" id="cd17631">
    <property type="entry name" value="FACL_FadD13-like"/>
    <property type="match status" value="1"/>
</dbReference>
<dbReference type="PANTHER" id="PTHR43201:SF5">
    <property type="entry name" value="MEDIUM-CHAIN ACYL-COA LIGASE ACSF2, MITOCHONDRIAL"/>
    <property type="match status" value="1"/>
</dbReference>
<dbReference type="InterPro" id="IPR042099">
    <property type="entry name" value="ANL_N_sf"/>
</dbReference>
<dbReference type="InterPro" id="IPR000873">
    <property type="entry name" value="AMP-dep_synth/lig_dom"/>
</dbReference>
<dbReference type="GO" id="GO:0016874">
    <property type="term" value="F:ligase activity"/>
    <property type="evidence" value="ECO:0007669"/>
    <property type="project" value="UniProtKB-KW"/>
</dbReference>
<dbReference type="InterPro" id="IPR045851">
    <property type="entry name" value="AMP-bd_C_sf"/>
</dbReference>
<dbReference type="PANTHER" id="PTHR43201">
    <property type="entry name" value="ACYL-COA SYNTHETASE"/>
    <property type="match status" value="1"/>
</dbReference>
<evidence type="ECO:0000259" key="3">
    <source>
        <dbReference type="Pfam" id="PF00501"/>
    </source>
</evidence>
<protein>
    <submittedName>
        <fullName evidence="5">Fatty acid--CoA ligase</fullName>
    </submittedName>
</protein>
<comment type="similarity">
    <text evidence="1">Belongs to the ATP-dependent AMP-binding enzyme family.</text>
</comment>
<comment type="caution">
    <text evidence="5">The sequence shown here is derived from an EMBL/GenBank/DDBJ whole genome shotgun (WGS) entry which is preliminary data.</text>
</comment>
<accession>A0ABP3HZF0</accession>
<name>A0ABP3HZF0_9CAUL</name>
<sequence>MGQVDNVVSEIDYDAMPTLGDIPRHYARTRPGKIASVYEGRETDWAELDRRSNRVAHALIAAGVSKGERVAFAGKGSDEFFELYFGVAKAGAVMVPTIWRLAAPEIAHIATDSEVRLLFVAPDQFERLETFKGLLPQVRMITLEDGAAGYERFADWREAGDDSDPAIAVEPSEVCLQLYTSGTTGLPKGVMLSHYNILGSREIAEDADMDWARWEADDVNLVAMPLGHVGGVGAAAMGYLNGVRNIIQPEFVPDKVLEALAAGVNRLFLVPTALHMLLLHPRVREVDYSRLRYILYGASPIALELLKEATEVFGCGFCQQYGATETSGTIAYLPPQDHDPQGNKRMRGAGKPMPRIKLRIVDAERNVLPANTVGEIQVLSGSTMAGYWKREAATAEAVSADGWFSTGDAGYLDEDGYLYIADRFSDMICSGAENIYPNEVENAIYGHPAVLEVAVIGVPDAKWGETVKAVVVLKPGAEASEEDIIAHARERIGGFKLPKSVDFMAALPRNATGKVLRRTLREPYWGERERKVN</sequence>
<proteinExistence type="inferred from homology"/>
<dbReference type="RefSeq" id="WP_167174375.1">
    <property type="nucleotide sequence ID" value="NZ_BAAAEJ010000003.1"/>
</dbReference>
<reference evidence="6" key="1">
    <citation type="journal article" date="2019" name="Int. J. Syst. Evol. Microbiol.">
        <title>The Global Catalogue of Microorganisms (GCM) 10K type strain sequencing project: providing services to taxonomists for standard genome sequencing and annotation.</title>
        <authorList>
            <consortium name="The Broad Institute Genomics Platform"/>
            <consortium name="The Broad Institute Genome Sequencing Center for Infectious Disease"/>
            <person name="Wu L."/>
            <person name="Ma J."/>
        </authorList>
    </citation>
    <scope>NUCLEOTIDE SEQUENCE [LARGE SCALE GENOMIC DNA]</scope>
    <source>
        <strain evidence="6">JCM 13476</strain>
    </source>
</reference>
<evidence type="ECO:0000259" key="4">
    <source>
        <dbReference type="Pfam" id="PF13193"/>
    </source>
</evidence>
<dbReference type="Gene3D" id="3.30.300.30">
    <property type="match status" value="1"/>
</dbReference>
<evidence type="ECO:0000313" key="6">
    <source>
        <dbReference type="Proteomes" id="UP001500791"/>
    </source>
</evidence>
<dbReference type="SUPFAM" id="SSF56801">
    <property type="entry name" value="Acetyl-CoA synthetase-like"/>
    <property type="match status" value="1"/>
</dbReference>